<name>A0A2U8PT97_9BRAD</name>
<keyword evidence="2" id="KW-1185">Reference proteome</keyword>
<reference evidence="1 2" key="1">
    <citation type="journal article" date="2017" name="Syst. Appl. Microbiol.">
        <title>Soybeans inoculated with root zone soils of Canadian native legumes harbour diverse and novel Bradyrhizobium spp. that possess agricultural potential.</title>
        <authorList>
            <person name="Bromfield E.S.P."/>
            <person name="Cloutier S."/>
            <person name="Tambong J.T."/>
            <person name="Tran Thi T.V."/>
        </authorList>
    </citation>
    <scope>NUCLEOTIDE SEQUENCE [LARGE SCALE GENOMIC DNA]</scope>
    <source>
        <strain evidence="1 2">39S1MB</strain>
    </source>
</reference>
<evidence type="ECO:0000313" key="1">
    <source>
        <dbReference type="EMBL" id="AWM01020.1"/>
    </source>
</evidence>
<dbReference type="EMBL" id="CP029426">
    <property type="protein sequence ID" value="AWM01020.1"/>
    <property type="molecule type" value="Genomic_DNA"/>
</dbReference>
<proteinExistence type="predicted"/>
<dbReference type="CDD" id="cd02980">
    <property type="entry name" value="TRX_Fd_family"/>
    <property type="match status" value="1"/>
</dbReference>
<evidence type="ECO:0000313" key="2">
    <source>
        <dbReference type="Proteomes" id="UP000215884"/>
    </source>
</evidence>
<accession>A0A2U8PT97</accession>
<dbReference type="Proteomes" id="UP000215884">
    <property type="component" value="Chromosome"/>
</dbReference>
<reference evidence="1 2" key="2">
    <citation type="journal article" date="2019" name="Int. J. Syst. Evol. Microbiol.">
        <title>Description and complete genome sequence of Bradyrhizobium amphicarpaeae sp. nov., harbouring photosystem and nitrogen-fixation genes.</title>
        <authorList>
            <person name="Bromfield E.S.P."/>
            <person name="Cloutier S."/>
            <person name="Nguyen H.D.T."/>
        </authorList>
    </citation>
    <scope>NUCLEOTIDE SEQUENCE [LARGE SCALE GENOMIC DNA]</scope>
    <source>
        <strain evidence="1 2">39S1MB</strain>
    </source>
</reference>
<dbReference type="AlphaFoldDB" id="A0A2U8PT97"/>
<dbReference type="KEGG" id="brq:CIT40_13915"/>
<gene>
    <name evidence="1" type="ORF">CIT40_13915</name>
</gene>
<organism evidence="1 2">
    <name type="scientific">Bradyrhizobium amphicarpaeae</name>
    <dbReference type="NCBI Taxonomy" id="1404768"/>
    <lineage>
        <taxon>Bacteria</taxon>
        <taxon>Pseudomonadati</taxon>
        <taxon>Pseudomonadota</taxon>
        <taxon>Alphaproteobacteria</taxon>
        <taxon>Hyphomicrobiales</taxon>
        <taxon>Nitrobacteraceae</taxon>
        <taxon>Bradyrhizobium</taxon>
    </lineage>
</organism>
<dbReference type="RefSeq" id="WP_094896842.1">
    <property type="nucleotide sequence ID" value="NZ_CP029426.2"/>
</dbReference>
<sequence>MPEKSSKSASPMLVRPRRAAPVLVCRKCLKRSDEGRDVGRALKSELKARRPDGLKPAKLVMTGCFGLCPKRSIVVASGASLQRQEYVLVEDRDQVPRALALLNGERDG</sequence>
<evidence type="ECO:0008006" key="3">
    <source>
        <dbReference type="Google" id="ProtNLM"/>
    </source>
</evidence>
<protein>
    <recommendedName>
        <fullName evidence="3">(2Fe-2S) ferredoxin domain-containing protein</fullName>
    </recommendedName>
</protein>
<dbReference type="OrthoDB" id="7412671at2"/>